<evidence type="ECO:0008006" key="5">
    <source>
        <dbReference type="Google" id="ProtNLM"/>
    </source>
</evidence>
<reference evidence="4" key="1">
    <citation type="journal article" date="2010" name="Nature">
        <title>The sequence and de novo assembly of the giant panda genome.</title>
        <authorList>
            <person name="Li R."/>
            <person name="Fan W."/>
            <person name="Tian G."/>
            <person name="Zhu H."/>
            <person name="He L."/>
            <person name="Cai J."/>
            <person name="Huang Q."/>
            <person name="Cai Q."/>
            <person name="Li B."/>
            <person name="Bai Y."/>
            <person name="Zhang Z."/>
            <person name="Zhang Y."/>
            <person name="Wang W."/>
            <person name="Li J."/>
            <person name="Wei F."/>
            <person name="Li H."/>
            <person name="Jian M."/>
            <person name="Li J."/>
            <person name="Zhang Z."/>
            <person name="Nielsen R."/>
            <person name="Li D."/>
            <person name="Gu W."/>
            <person name="Yang Z."/>
            <person name="Xuan Z."/>
            <person name="Ryder O.A."/>
            <person name="Leung F.C."/>
            <person name="Zhou Y."/>
            <person name="Cao J."/>
            <person name="Sun X."/>
            <person name="Fu Y."/>
            <person name="Fang X."/>
            <person name="Guo X."/>
            <person name="Wang B."/>
            <person name="Hou R."/>
            <person name="Shen F."/>
            <person name="Mu B."/>
            <person name="Ni P."/>
            <person name="Lin R."/>
            <person name="Qian W."/>
            <person name="Wang G."/>
            <person name="Yu C."/>
            <person name="Nie W."/>
            <person name="Wang J."/>
            <person name="Wu Z."/>
            <person name="Liang H."/>
            <person name="Min J."/>
            <person name="Wu Q."/>
            <person name="Cheng S."/>
            <person name="Ruan J."/>
            <person name="Wang M."/>
            <person name="Shi Z."/>
            <person name="Wen M."/>
            <person name="Liu B."/>
            <person name="Ren X."/>
            <person name="Zheng H."/>
            <person name="Dong D."/>
            <person name="Cook K."/>
            <person name="Shan G."/>
            <person name="Zhang H."/>
            <person name="Kosiol C."/>
            <person name="Xie X."/>
            <person name="Lu Z."/>
            <person name="Zheng H."/>
            <person name="Li Y."/>
            <person name="Steiner C.C."/>
            <person name="Lam T.T."/>
            <person name="Lin S."/>
            <person name="Zhang Q."/>
            <person name="Li G."/>
            <person name="Tian J."/>
            <person name="Gong T."/>
            <person name="Liu H."/>
            <person name="Zhang D."/>
            <person name="Fang L."/>
            <person name="Ye C."/>
            <person name="Zhang J."/>
            <person name="Hu W."/>
            <person name="Xu A."/>
            <person name="Ren Y."/>
            <person name="Zhang G."/>
            <person name="Bruford M.W."/>
            <person name="Li Q."/>
            <person name="Ma L."/>
            <person name="Guo Y."/>
            <person name="An N."/>
            <person name="Hu Y."/>
            <person name="Zheng Y."/>
            <person name="Shi Y."/>
            <person name="Li Z."/>
            <person name="Liu Q."/>
            <person name="Chen Y."/>
            <person name="Zhao J."/>
            <person name="Qu N."/>
            <person name="Zhao S."/>
            <person name="Tian F."/>
            <person name="Wang X."/>
            <person name="Wang H."/>
            <person name="Xu L."/>
            <person name="Liu X."/>
            <person name="Vinar T."/>
            <person name="Wang Y."/>
            <person name="Lam T.W."/>
            <person name="Yiu S.M."/>
            <person name="Liu S."/>
            <person name="Zhang H."/>
            <person name="Li D."/>
            <person name="Huang Y."/>
            <person name="Wang X."/>
            <person name="Yang G."/>
            <person name="Jiang Z."/>
            <person name="Wang J."/>
            <person name="Qin N."/>
            <person name="Li L."/>
            <person name="Li J."/>
            <person name="Bolund L."/>
            <person name="Kristiansen K."/>
            <person name="Wong G.K."/>
            <person name="Olson M."/>
            <person name="Zhang X."/>
            <person name="Li S."/>
            <person name="Yang H."/>
            <person name="Wang J."/>
            <person name="Wang J."/>
        </authorList>
    </citation>
    <scope>NUCLEOTIDE SEQUENCE [LARGE SCALE GENOMIC DNA]</scope>
</reference>
<evidence type="ECO:0000313" key="4">
    <source>
        <dbReference type="EMBL" id="EFB27114.1"/>
    </source>
</evidence>
<dbReference type="InterPro" id="IPR013025">
    <property type="entry name" value="Ribosomal_uL23-like"/>
</dbReference>
<name>D2H3B1_AILME</name>
<keyword evidence="3" id="KW-0687">Ribonucleoprotein</keyword>
<dbReference type="EMBL" id="GL192459">
    <property type="protein sequence ID" value="EFB27114.1"/>
    <property type="molecule type" value="Genomic_DNA"/>
</dbReference>
<dbReference type="Gene3D" id="3.30.70.330">
    <property type="match status" value="1"/>
</dbReference>
<dbReference type="InterPro" id="IPR012678">
    <property type="entry name" value="Ribosomal_uL23/eL15/eS24_sf"/>
</dbReference>
<evidence type="ECO:0000256" key="1">
    <source>
        <dbReference type="ARBA" id="ARBA00006700"/>
    </source>
</evidence>
<dbReference type="Pfam" id="PF00276">
    <property type="entry name" value="Ribosomal_L23"/>
    <property type="match status" value="1"/>
</dbReference>
<dbReference type="InterPro" id="IPR012677">
    <property type="entry name" value="Nucleotide-bd_a/b_plait_sf"/>
</dbReference>
<feature type="non-terminal residue" evidence="4">
    <location>
        <position position="88"/>
    </location>
</feature>
<dbReference type="SUPFAM" id="SSF54189">
    <property type="entry name" value="Ribosomal proteins S24e, L23 and L15e"/>
    <property type="match status" value="1"/>
</dbReference>
<evidence type="ECO:0000256" key="2">
    <source>
        <dbReference type="ARBA" id="ARBA00022980"/>
    </source>
</evidence>
<dbReference type="GO" id="GO:0044391">
    <property type="term" value="C:ribosomal subunit"/>
    <property type="evidence" value="ECO:0007669"/>
    <property type="project" value="UniProtKB-ARBA"/>
</dbReference>
<proteinExistence type="inferred from homology"/>
<gene>
    <name evidence="4" type="ORF">PANDA_004167</name>
</gene>
<accession>D2H3B1</accession>
<dbReference type="AlphaFoldDB" id="D2H3B1"/>
<organism evidence="4">
    <name type="scientific">Ailuropoda melanoleuca</name>
    <name type="common">Giant panda</name>
    <dbReference type="NCBI Taxonomy" id="9646"/>
    <lineage>
        <taxon>Eukaryota</taxon>
        <taxon>Metazoa</taxon>
        <taxon>Chordata</taxon>
        <taxon>Craniata</taxon>
        <taxon>Vertebrata</taxon>
        <taxon>Euteleostomi</taxon>
        <taxon>Mammalia</taxon>
        <taxon>Eutheria</taxon>
        <taxon>Laurasiatheria</taxon>
        <taxon>Carnivora</taxon>
        <taxon>Caniformia</taxon>
        <taxon>Ursidae</taxon>
        <taxon>Ailuropoda</taxon>
    </lineage>
</organism>
<dbReference type="PANTHER" id="PTHR11620">
    <property type="entry name" value="60S RIBOSOMAL PROTEIN L23A"/>
    <property type="match status" value="1"/>
</dbReference>
<feature type="non-terminal residue" evidence="4">
    <location>
        <position position="1"/>
    </location>
</feature>
<protein>
    <recommendedName>
        <fullName evidence="5">Ribosomal protein L23/L25 N-terminal domain-containing protein</fullName>
    </recommendedName>
</protein>
<dbReference type="GO" id="GO:0003735">
    <property type="term" value="F:structural constituent of ribosome"/>
    <property type="evidence" value="ECO:0007669"/>
    <property type="project" value="InterPro"/>
</dbReference>
<dbReference type="GO" id="GO:0006412">
    <property type="term" value="P:translation"/>
    <property type="evidence" value="ECO:0007669"/>
    <property type="project" value="InterPro"/>
</dbReference>
<sequence length="88" mass="9764">PKYPQKGMPGETHLTAVTSSVPLTTDSATQKKLKTSHIVFIVDVKANKHQIKQTLKNLYDIDVAKVSTLIRPNGEKKVYVQLAVDYDA</sequence>
<dbReference type="InParanoid" id="D2H3B1"/>
<comment type="similarity">
    <text evidence="1">Belongs to the universal ribosomal protein uL23 family.</text>
</comment>
<evidence type="ECO:0000256" key="3">
    <source>
        <dbReference type="ARBA" id="ARBA00023274"/>
    </source>
</evidence>
<keyword evidence="2" id="KW-0689">Ribosomal protein</keyword>